<evidence type="ECO:0000313" key="3">
    <source>
        <dbReference type="EMBL" id="QOP41380.1"/>
    </source>
</evidence>
<feature type="domain" description="Calcineurin-like phosphoesterase" evidence="2">
    <location>
        <begin position="148"/>
        <end position="313"/>
    </location>
</feature>
<organism evidence="3 4">
    <name type="scientific">Sulfurimonas marina</name>
    <dbReference type="NCBI Taxonomy" id="2590551"/>
    <lineage>
        <taxon>Bacteria</taxon>
        <taxon>Pseudomonadati</taxon>
        <taxon>Campylobacterota</taxon>
        <taxon>Epsilonproteobacteria</taxon>
        <taxon>Campylobacterales</taxon>
        <taxon>Sulfurimonadaceae</taxon>
        <taxon>Sulfurimonas</taxon>
    </lineage>
</organism>
<dbReference type="InterPro" id="IPR051158">
    <property type="entry name" value="Metallophosphoesterase_sf"/>
</dbReference>
<dbReference type="PANTHER" id="PTHR31302:SF0">
    <property type="entry name" value="TRANSMEMBRANE PROTEIN WITH METALLOPHOSPHOESTERASE DOMAIN"/>
    <property type="match status" value="1"/>
</dbReference>
<dbReference type="AlphaFoldDB" id="A0A7M1AVD3"/>
<dbReference type="SUPFAM" id="SSF56300">
    <property type="entry name" value="Metallo-dependent phosphatases"/>
    <property type="match status" value="1"/>
</dbReference>
<dbReference type="GO" id="GO:0016787">
    <property type="term" value="F:hydrolase activity"/>
    <property type="evidence" value="ECO:0007669"/>
    <property type="project" value="InterPro"/>
</dbReference>
<feature type="transmembrane region" description="Helical" evidence="1">
    <location>
        <begin position="68"/>
        <end position="90"/>
    </location>
</feature>
<dbReference type="InterPro" id="IPR029052">
    <property type="entry name" value="Metallo-depent_PP-like"/>
</dbReference>
<keyword evidence="4" id="KW-1185">Reference proteome</keyword>
<dbReference type="InterPro" id="IPR004843">
    <property type="entry name" value="Calcineurin-like_PHP"/>
</dbReference>
<dbReference type="Gene3D" id="3.60.21.10">
    <property type="match status" value="1"/>
</dbReference>
<protein>
    <submittedName>
        <fullName evidence="3">Metallophosphoesterase</fullName>
    </submittedName>
</protein>
<dbReference type="Proteomes" id="UP000593910">
    <property type="component" value="Chromosome"/>
</dbReference>
<gene>
    <name evidence="3" type="ORF">FJR03_06335</name>
</gene>
<proteinExistence type="predicted"/>
<feature type="transmembrane region" description="Helical" evidence="1">
    <location>
        <begin position="6"/>
        <end position="26"/>
    </location>
</feature>
<evidence type="ECO:0000259" key="2">
    <source>
        <dbReference type="Pfam" id="PF00149"/>
    </source>
</evidence>
<dbReference type="PANTHER" id="PTHR31302">
    <property type="entry name" value="TRANSMEMBRANE PROTEIN WITH METALLOPHOSPHOESTERASE DOMAIN-RELATED"/>
    <property type="match status" value="1"/>
</dbReference>
<sequence>MKSYIFFSVLSILFVSLHALFYLRVIRRLLVSSQIKKTLTSLLILNFLLNLSYFFIRYSDLLPYELLYLSSTSIGITFVLLLYLILHELLNVFHFSLKKVQRSKRDFMKKTGDGALLALATSYVTAGVYEGSKEPVINVVKANLFDFSVVQISDLHIGGLIDQGYVKESVIKINTLNPNLVMITGDLIDTKIEAIADIILELNKIESKYGIYMVLGNHEYFHNPYKIIDFIKTNTKVKLLLNESVTIEALQANIVGVNDLFGYRTGVLKPDFFKAFSHINKEYPTILLSHQPKSIENLGPFKPELILSGHTHGGQIWPFNHLVMLQQPYLKGLHTLDYGGKIYVNSGIGFWGPPMRLGSQAEIAYII</sequence>
<keyword evidence="1" id="KW-0472">Membrane</keyword>
<keyword evidence="1" id="KW-0812">Transmembrane</keyword>
<dbReference type="KEGG" id="smax:FJR03_06335"/>
<evidence type="ECO:0000256" key="1">
    <source>
        <dbReference type="SAM" id="Phobius"/>
    </source>
</evidence>
<reference evidence="3 4" key="1">
    <citation type="submission" date="2019-06" db="EMBL/GenBank/DDBJ databases">
        <title>Sulfurimonas gotlandica sp. nov., a chemoautotrophic and psychrotolerant epsilonproteobacterium isolated from a pelagic redoxcline, and an emended description of the genus Sulfurimonas.</title>
        <authorList>
            <person name="Wang S."/>
            <person name="Jiang L."/>
            <person name="Shao Z."/>
        </authorList>
    </citation>
    <scope>NUCLEOTIDE SEQUENCE [LARGE SCALE GENOMIC DNA]</scope>
    <source>
        <strain evidence="3 4">B2</strain>
    </source>
</reference>
<accession>A0A7M1AVD3</accession>
<dbReference type="EMBL" id="CP041165">
    <property type="protein sequence ID" value="QOP41380.1"/>
    <property type="molecule type" value="Genomic_DNA"/>
</dbReference>
<dbReference type="CDD" id="cd07385">
    <property type="entry name" value="MPP_YkuE_C"/>
    <property type="match status" value="1"/>
</dbReference>
<evidence type="ECO:0000313" key="4">
    <source>
        <dbReference type="Proteomes" id="UP000593910"/>
    </source>
</evidence>
<keyword evidence="1" id="KW-1133">Transmembrane helix</keyword>
<feature type="transmembrane region" description="Helical" evidence="1">
    <location>
        <begin position="38"/>
        <end position="56"/>
    </location>
</feature>
<name>A0A7M1AVD3_9BACT</name>
<dbReference type="Pfam" id="PF00149">
    <property type="entry name" value="Metallophos"/>
    <property type="match status" value="1"/>
</dbReference>